<keyword evidence="2 8" id="KW-0813">Transport</keyword>
<evidence type="ECO:0000256" key="9">
    <source>
        <dbReference type="RuleBase" id="RU003357"/>
    </source>
</evidence>
<dbReference type="Gene3D" id="2.60.40.1120">
    <property type="entry name" value="Carboxypeptidase-like, regulatory domain"/>
    <property type="match status" value="1"/>
</dbReference>
<dbReference type="RefSeq" id="WP_107033057.1">
    <property type="nucleotide sequence ID" value="NZ_CAOLYA010000018.1"/>
</dbReference>
<keyword evidence="4 8" id="KW-0812">Transmembrane</keyword>
<feature type="chain" id="PRO_5015982454" evidence="10">
    <location>
        <begin position="22"/>
        <end position="1139"/>
    </location>
</feature>
<evidence type="ECO:0000259" key="11">
    <source>
        <dbReference type="Pfam" id="PF00593"/>
    </source>
</evidence>
<evidence type="ECO:0000256" key="1">
    <source>
        <dbReference type="ARBA" id="ARBA00004571"/>
    </source>
</evidence>
<dbReference type="Gene3D" id="2.40.170.20">
    <property type="entry name" value="TonB-dependent receptor, beta-barrel domain"/>
    <property type="match status" value="1"/>
</dbReference>
<proteinExistence type="inferred from homology"/>
<evidence type="ECO:0000256" key="3">
    <source>
        <dbReference type="ARBA" id="ARBA00022452"/>
    </source>
</evidence>
<dbReference type="InterPro" id="IPR036942">
    <property type="entry name" value="Beta-barrel_TonB_sf"/>
</dbReference>
<evidence type="ECO:0000256" key="10">
    <source>
        <dbReference type="SAM" id="SignalP"/>
    </source>
</evidence>
<dbReference type="FunFam" id="2.60.40.1120:FF:000003">
    <property type="entry name" value="Outer membrane protein Omp121"/>
    <property type="match status" value="1"/>
</dbReference>
<keyword evidence="10" id="KW-0732">Signal</keyword>
<dbReference type="NCBIfam" id="TIGR04056">
    <property type="entry name" value="OMP_RagA_SusC"/>
    <property type="match status" value="1"/>
</dbReference>
<evidence type="ECO:0000256" key="4">
    <source>
        <dbReference type="ARBA" id="ARBA00022692"/>
    </source>
</evidence>
<protein>
    <submittedName>
        <fullName evidence="13">SusC/RagA family TonB-linked outer membrane protein</fullName>
    </submittedName>
</protein>
<evidence type="ECO:0000259" key="12">
    <source>
        <dbReference type="Pfam" id="PF07715"/>
    </source>
</evidence>
<evidence type="ECO:0000313" key="13">
    <source>
        <dbReference type="EMBL" id="PWB00905.1"/>
    </source>
</evidence>
<dbReference type="InterPro" id="IPR039426">
    <property type="entry name" value="TonB-dep_rcpt-like"/>
</dbReference>
<dbReference type="GeneID" id="82526930"/>
<sequence length="1139" mass="128019">MFKPILYILTASLALSVPAMADAQAKKSPSVSTSIDKIKSNTISGTVLDENEEPLPGATVMIEGTGEGTSTDMDGNFTLLCHKPEPTLVFSYVGMKTKQVRVDKNYNYIRIVMEAVPNMMEEVVVTGYQNIKRENATGSYQIIRAEDMDKRYTGDITSNLEGRVPGVVFDPKSNTKDENAITIRGKSTFNAKESPLVVVDGLPIEGGMNTVNPYDIENITILKDAAAASIYGARASNGVIVITSKKAKSQKLSIDFNADLQISEKMNYDNYNWASAADLIQLEKYNFDAMLKNSPQSIQDNFNLLDRGKANELTQVMRVLLENNRGNISDDEMNSTFDRWSRNNYRKEYQKVHDRTQVSQQYNLALRVNGKTLSSNIVVNWNGNNGGVRGYDASSLALKYLGDLKVASWMDLNLSLNVLNNRTKSHALGSYGNINSFLAYQSMYNPDGSLARMEADIYPGEEVLNNPEYELKDVTYNVADEIDKGYNTSKSRYTNVRTNVLALFRLPVTGWTAQAQFQYEDIVSISSTQYSKDSQFMRSLYNRYTTSSSVTEWVDTDDPFNWDFGSWDGDPDHFYKDPVTINKTIHNIPDGDALSESTAQSQYYTFRAQTRYNREFLGVHAIDFIAGFEYRQTHSSMEQGGYYGYDRQTSSNLNMITNWEYINKPTVGVMGSNYTPYGAPISFRTSETLHRYYSYYFTGNYVYDSRYSVSGSYRVDKADMFGTDPKFRGKPLWSVGASWNVHNERFLRPATWLNVLKLRASYGLTGNIDNSVSSYLTASMATNQFGNLQGTLNTPPNDQLRWEKTATWNAGIDFAFLGYRLAGTFDFYRKNSSDILTSAELDPTTGWTTQTINSAKMTNTGVELQLDGQILPARRRKDIGINLGFNIAYNHNKVTDLRRYPASASEFLGMTYHKGYPLNSLFSIDYAGLVDKDGTIFVGWYDRNGEVQTTSTSSSTFTMDDVIFSGTTTPKISGSLTPEIRWNGFSLSAMFAFYGGHYMRTDNDAWSSSTAGTAGYKGAFGDASFSRDLLRYWNGDEVPANGWMSTKNGSNISTGTIRNTAVKHADYMKFRSLILSYSFDQKLCRKIGLNDLRLRFQMNNIATWARNGMGIDPEAYNLTSGFHMDKTPRSYTMSLMFNL</sequence>
<dbReference type="PROSITE" id="PS52016">
    <property type="entry name" value="TONB_DEPENDENT_REC_3"/>
    <property type="match status" value="1"/>
</dbReference>
<accession>A0A2V1IIJ5</accession>
<dbReference type="NCBIfam" id="TIGR04057">
    <property type="entry name" value="SusC_RagA_signa"/>
    <property type="match status" value="1"/>
</dbReference>
<comment type="similarity">
    <text evidence="8 9">Belongs to the TonB-dependent receptor family.</text>
</comment>
<feature type="signal peptide" evidence="10">
    <location>
        <begin position="1"/>
        <end position="21"/>
    </location>
</feature>
<evidence type="ECO:0000256" key="5">
    <source>
        <dbReference type="ARBA" id="ARBA00023077"/>
    </source>
</evidence>
<evidence type="ECO:0000313" key="14">
    <source>
        <dbReference type="Proteomes" id="UP000244905"/>
    </source>
</evidence>
<dbReference type="GO" id="GO:0009279">
    <property type="term" value="C:cell outer membrane"/>
    <property type="evidence" value="ECO:0007669"/>
    <property type="project" value="UniProtKB-SubCell"/>
</dbReference>
<name>A0A2V1IIJ5_9BACT</name>
<dbReference type="AlphaFoldDB" id="A0A2V1IIJ5"/>
<dbReference type="InterPro" id="IPR023996">
    <property type="entry name" value="TonB-dep_OMP_SusC/RagA"/>
</dbReference>
<evidence type="ECO:0000256" key="8">
    <source>
        <dbReference type="PROSITE-ProRule" id="PRU01360"/>
    </source>
</evidence>
<dbReference type="InterPro" id="IPR008969">
    <property type="entry name" value="CarboxyPept-like_regulatory"/>
</dbReference>
<dbReference type="InterPro" id="IPR012910">
    <property type="entry name" value="Plug_dom"/>
</dbReference>
<comment type="caution">
    <text evidence="13">The sequence shown here is derived from an EMBL/GenBank/DDBJ whole genome shotgun (WGS) entry which is preliminary data.</text>
</comment>
<dbReference type="SUPFAM" id="SSF49464">
    <property type="entry name" value="Carboxypeptidase regulatory domain-like"/>
    <property type="match status" value="1"/>
</dbReference>
<dbReference type="Pfam" id="PF00593">
    <property type="entry name" value="TonB_dep_Rec_b-barrel"/>
    <property type="match status" value="1"/>
</dbReference>
<dbReference type="InterPro" id="IPR023997">
    <property type="entry name" value="TonB-dep_OMP_SusC/RagA_CS"/>
</dbReference>
<evidence type="ECO:0000256" key="6">
    <source>
        <dbReference type="ARBA" id="ARBA00023136"/>
    </source>
</evidence>
<dbReference type="Pfam" id="PF07715">
    <property type="entry name" value="Plug"/>
    <property type="match status" value="1"/>
</dbReference>
<dbReference type="InterPro" id="IPR000531">
    <property type="entry name" value="Beta-barrel_TonB"/>
</dbReference>
<dbReference type="Proteomes" id="UP000244905">
    <property type="component" value="Unassembled WGS sequence"/>
</dbReference>
<dbReference type="SUPFAM" id="SSF56935">
    <property type="entry name" value="Porins"/>
    <property type="match status" value="1"/>
</dbReference>
<dbReference type="Gene3D" id="2.170.130.10">
    <property type="entry name" value="TonB-dependent receptor, plug domain"/>
    <property type="match status" value="1"/>
</dbReference>
<keyword evidence="7 8" id="KW-0998">Cell outer membrane</keyword>
<evidence type="ECO:0000256" key="2">
    <source>
        <dbReference type="ARBA" id="ARBA00022448"/>
    </source>
</evidence>
<dbReference type="EMBL" id="PUEC01000029">
    <property type="protein sequence ID" value="PWB00905.1"/>
    <property type="molecule type" value="Genomic_DNA"/>
</dbReference>
<comment type="subcellular location">
    <subcellularLocation>
        <location evidence="1 8">Cell outer membrane</location>
        <topology evidence="1 8">Multi-pass membrane protein</topology>
    </subcellularLocation>
</comment>
<feature type="domain" description="TonB-dependent receptor-like beta-barrel" evidence="11">
    <location>
        <begin position="542"/>
        <end position="1010"/>
    </location>
</feature>
<keyword evidence="5 9" id="KW-0798">TonB box</keyword>
<organism evidence="13 14">
    <name type="scientific">Duncaniella muris</name>
    <dbReference type="NCBI Taxonomy" id="2094150"/>
    <lineage>
        <taxon>Bacteria</taxon>
        <taxon>Pseudomonadati</taxon>
        <taxon>Bacteroidota</taxon>
        <taxon>Bacteroidia</taxon>
        <taxon>Bacteroidales</taxon>
        <taxon>Muribaculaceae</taxon>
        <taxon>Duncaniella</taxon>
    </lineage>
</organism>
<dbReference type="Pfam" id="PF13715">
    <property type="entry name" value="CarbopepD_reg_2"/>
    <property type="match status" value="1"/>
</dbReference>
<dbReference type="InterPro" id="IPR037066">
    <property type="entry name" value="Plug_dom_sf"/>
</dbReference>
<gene>
    <name evidence="13" type="ORF">C5O23_11370</name>
</gene>
<reference evidence="14" key="1">
    <citation type="submission" date="2018-02" db="EMBL/GenBank/DDBJ databases">
        <authorList>
            <person name="Clavel T."/>
            <person name="Strowig T."/>
        </authorList>
    </citation>
    <scope>NUCLEOTIDE SEQUENCE [LARGE SCALE GENOMIC DNA]</scope>
    <source>
        <strain evidence="14">DSM 103720</strain>
    </source>
</reference>
<keyword evidence="6 8" id="KW-0472">Membrane</keyword>
<evidence type="ECO:0000256" key="7">
    <source>
        <dbReference type="ARBA" id="ARBA00023237"/>
    </source>
</evidence>
<keyword evidence="14" id="KW-1185">Reference proteome</keyword>
<feature type="domain" description="TonB-dependent receptor plug" evidence="12">
    <location>
        <begin position="134"/>
        <end position="239"/>
    </location>
</feature>
<keyword evidence="3 8" id="KW-1134">Transmembrane beta strand</keyword>